<gene>
    <name evidence="2" type="ORF">A2U01_0008364</name>
</gene>
<evidence type="ECO:0000313" key="2">
    <source>
        <dbReference type="EMBL" id="MCH87494.1"/>
    </source>
</evidence>
<dbReference type="EMBL" id="LXQA010012311">
    <property type="protein sequence ID" value="MCH87494.1"/>
    <property type="molecule type" value="Genomic_DNA"/>
</dbReference>
<dbReference type="AlphaFoldDB" id="A0A392MMH8"/>
<proteinExistence type="predicted"/>
<name>A0A392MMH8_9FABA</name>
<reference evidence="2 3" key="1">
    <citation type="journal article" date="2018" name="Front. Plant Sci.">
        <title>Red Clover (Trifolium pratense) and Zigzag Clover (T. medium) - A Picture of Genomic Similarities and Differences.</title>
        <authorList>
            <person name="Dluhosova J."/>
            <person name="Istvanek J."/>
            <person name="Nedelnik J."/>
            <person name="Repkova J."/>
        </authorList>
    </citation>
    <scope>NUCLEOTIDE SEQUENCE [LARGE SCALE GENOMIC DNA]</scope>
    <source>
        <strain evidence="3">cv. 10/8</strain>
        <tissue evidence="2">Leaf</tissue>
    </source>
</reference>
<evidence type="ECO:0000313" key="3">
    <source>
        <dbReference type="Proteomes" id="UP000265520"/>
    </source>
</evidence>
<comment type="caution">
    <text evidence="2">The sequence shown here is derived from an EMBL/GenBank/DDBJ whole genome shotgun (WGS) entry which is preliminary data.</text>
</comment>
<accession>A0A392MMH8</accession>
<evidence type="ECO:0000256" key="1">
    <source>
        <dbReference type="SAM" id="Coils"/>
    </source>
</evidence>
<organism evidence="2 3">
    <name type="scientific">Trifolium medium</name>
    <dbReference type="NCBI Taxonomy" id="97028"/>
    <lineage>
        <taxon>Eukaryota</taxon>
        <taxon>Viridiplantae</taxon>
        <taxon>Streptophyta</taxon>
        <taxon>Embryophyta</taxon>
        <taxon>Tracheophyta</taxon>
        <taxon>Spermatophyta</taxon>
        <taxon>Magnoliopsida</taxon>
        <taxon>eudicotyledons</taxon>
        <taxon>Gunneridae</taxon>
        <taxon>Pentapetalae</taxon>
        <taxon>rosids</taxon>
        <taxon>fabids</taxon>
        <taxon>Fabales</taxon>
        <taxon>Fabaceae</taxon>
        <taxon>Papilionoideae</taxon>
        <taxon>50 kb inversion clade</taxon>
        <taxon>NPAAA clade</taxon>
        <taxon>Hologalegina</taxon>
        <taxon>IRL clade</taxon>
        <taxon>Trifolieae</taxon>
        <taxon>Trifolium</taxon>
    </lineage>
</organism>
<dbReference type="PANTHER" id="PTHR36383:SF1">
    <property type="entry name" value="PROTEIN, PUTATIVE-RELATED"/>
    <property type="match status" value="1"/>
</dbReference>
<dbReference type="PANTHER" id="PTHR36383">
    <property type="entry name" value="OS09G0529350 PROTEIN"/>
    <property type="match status" value="1"/>
</dbReference>
<protein>
    <submittedName>
        <fullName evidence="2">Uncharacterized protein</fullName>
    </submittedName>
</protein>
<keyword evidence="3" id="KW-1185">Reference proteome</keyword>
<keyword evidence="1" id="KW-0175">Coiled coil</keyword>
<sequence length="119" mass="13487">MMISSSVINITIRVPSLPLSLSSSPSNKTFPNTFFFKCRSSSSKNNNSDDNDFKDALSGMMGEQVEELLSREENKVLMDRLEKASERVEIARTELAFIEKQELALKQFKDYTQQLEGKA</sequence>
<feature type="coiled-coil region" evidence="1">
    <location>
        <begin position="74"/>
        <end position="101"/>
    </location>
</feature>
<feature type="non-terminal residue" evidence="2">
    <location>
        <position position="119"/>
    </location>
</feature>
<dbReference type="Proteomes" id="UP000265520">
    <property type="component" value="Unassembled WGS sequence"/>
</dbReference>